<dbReference type="EMBL" id="BAAAPB010000003">
    <property type="protein sequence ID" value="GAA1968283.1"/>
    <property type="molecule type" value="Genomic_DNA"/>
</dbReference>
<evidence type="ECO:0000313" key="6">
    <source>
        <dbReference type="EMBL" id="GAA1968283.1"/>
    </source>
</evidence>
<evidence type="ECO:0000256" key="1">
    <source>
        <dbReference type="ARBA" id="ARBA00023015"/>
    </source>
</evidence>
<dbReference type="InterPro" id="IPR050109">
    <property type="entry name" value="HTH-type_TetR-like_transc_reg"/>
</dbReference>
<protein>
    <submittedName>
        <fullName evidence="6">TetR family transcriptional regulator</fullName>
    </submittedName>
</protein>
<dbReference type="Proteomes" id="UP001500571">
    <property type="component" value="Unassembled WGS sequence"/>
</dbReference>
<evidence type="ECO:0000259" key="5">
    <source>
        <dbReference type="PROSITE" id="PS50977"/>
    </source>
</evidence>
<sequence>MTDESPKPGLRDRKRAATRARIEAAAIELVLRDGIEAATVDAISERADISARTFFNYFESKDAAILGLQPQALDEDDLAEPLAAADHLDPIQAVVGLVVATMGVAHDGNTDLHQQRIEIMRRHPEVVTSQFAQLNARKNRLVDHVRQILARGGRFADDAELSGRATIVLALCASAVRAAVETWVETANASAPTDSDAPDEVDLIQQRALSLITSTLKELL</sequence>
<evidence type="ECO:0000313" key="7">
    <source>
        <dbReference type="Proteomes" id="UP001500571"/>
    </source>
</evidence>
<dbReference type="InterPro" id="IPR023772">
    <property type="entry name" value="DNA-bd_HTH_TetR-type_CS"/>
</dbReference>
<dbReference type="PANTHER" id="PTHR30055">
    <property type="entry name" value="HTH-TYPE TRANSCRIPTIONAL REGULATOR RUTR"/>
    <property type="match status" value="1"/>
</dbReference>
<evidence type="ECO:0000256" key="2">
    <source>
        <dbReference type="ARBA" id="ARBA00023125"/>
    </source>
</evidence>
<gene>
    <name evidence="6" type="ORF">GCM10009798_30880</name>
</gene>
<dbReference type="Gene3D" id="1.10.357.10">
    <property type="entry name" value="Tetracycline Repressor, domain 2"/>
    <property type="match status" value="1"/>
</dbReference>
<dbReference type="SUPFAM" id="SSF46689">
    <property type="entry name" value="Homeodomain-like"/>
    <property type="match status" value="1"/>
</dbReference>
<evidence type="ECO:0000256" key="4">
    <source>
        <dbReference type="PROSITE-ProRule" id="PRU00335"/>
    </source>
</evidence>
<comment type="caution">
    <text evidence="6">The sequence shown here is derived from an EMBL/GenBank/DDBJ whole genome shotgun (WGS) entry which is preliminary data.</text>
</comment>
<keyword evidence="3" id="KW-0804">Transcription</keyword>
<dbReference type="PROSITE" id="PS01081">
    <property type="entry name" value="HTH_TETR_1"/>
    <property type="match status" value="1"/>
</dbReference>
<dbReference type="PROSITE" id="PS50977">
    <property type="entry name" value="HTH_TETR_2"/>
    <property type="match status" value="1"/>
</dbReference>
<feature type="DNA-binding region" description="H-T-H motif" evidence="4">
    <location>
        <begin position="39"/>
        <end position="58"/>
    </location>
</feature>
<keyword evidence="1" id="KW-0805">Transcription regulation</keyword>
<keyword evidence="2 4" id="KW-0238">DNA-binding</keyword>
<dbReference type="Pfam" id="PF00440">
    <property type="entry name" value="TetR_N"/>
    <property type="match status" value="1"/>
</dbReference>
<name>A0ABN2RG16_9ACTN</name>
<dbReference type="InterPro" id="IPR009057">
    <property type="entry name" value="Homeodomain-like_sf"/>
</dbReference>
<proteinExistence type="predicted"/>
<dbReference type="PANTHER" id="PTHR30055:SF238">
    <property type="entry name" value="MYCOFACTOCIN BIOSYNTHESIS TRANSCRIPTIONAL REGULATOR MFTR-RELATED"/>
    <property type="match status" value="1"/>
</dbReference>
<organism evidence="6 7">
    <name type="scientific">Nocardioides panacihumi</name>
    <dbReference type="NCBI Taxonomy" id="400774"/>
    <lineage>
        <taxon>Bacteria</taxon>
        <taxon>Bacillati</taxon>
        <taxon>Actinomycetota</taxon>
        <taxon>Actinomycetes</taxon>
        <taxon>Propionibacteriales</taxon>
        <taxon>Nocardioidaceae</taxon>
        <taxon>Nocardioides</taxon>
    </lineage>
</organism>
<evidence type="ECO:0000256" key="3">
    <source>
        <dbReference type="ARBA" id="ARBA00023163"/>
    </source>
</evidence>
<dbReference type="InterPro" id="IPR001647">
    <property type="entry name" value="HTH_TetR"/>
</dbReference>
<dbReference type="RefSeq" id="WP_344046272.1">
    <property type="nucleotide sequence ID" value="NZ_BAAAPB010000003.1"/>
</dbReference>
<keyword evidence="7" id="KW-1185">Reference proteome</keyword>
<feature type="domain" description="HTH tetR-type" evidence="5">
    <location>
        <begin position="16"/>
        <end position="76"/>
    </location>
</feature>
<reference evidence="6 7" key="1">
    <citation type="journal article" date="2019" name="Int. J. Syst. Evol. Microbiol.">
        <title>The Global Catalogue of Microorganisms (GCM) 10K type strain sequencing project: providing services to taxonomists for standard genome sequencing and annotation.</title>
        <authorList>
            <consortium name="The Broad Institute Genomics Platform"/>
            <consortium name="The Broad Institute Genome Sequencing Center for Infectious Disease"/>
            <person name="Wu L."/>
            <person name="Ma J."/>
        </authorList>
    </citation>
    <scope>NUCLEOTIDE SEQUENCE [LARGE SCALE GENOMIC DNA]</scope>
    <source>
        <strain evidence="6 7">JCM 15309</strain>
    </source>
</reference>
<accession>A0ABN2RG16</accession>